<dbReference type="AlphaFoldDB" id="B0RLH1"/>
<dbReference type="EMBL" id="AM920689">
    <property type="protein sequence ID" value="CAP49362.1"/>
    <property type="molecule type" value="Genomic_DNA"/>
</dbReference>
<protein>
    <submittedName>
        <fullName evidence="1">Uncharacterized protein</fullName>
    </submittedName>
</protein>
<accession>B0RLH1</accession>
<evidence type="ECO:0000313" key="1">
    <source>
        <dbReference type="EMBL" id="CAP49362.1"/>
    </source>
</evidence>
<name>B0RLH1_XANCB</name>
<dbReference type="KEGG" id="xca:xcc-b100_0034"/>
<organism evidence="1 2">
    <name type="scientific">Xanthomonas campestris pv. campestris (strain B100)</name>
    <dbReference type="NCBI Taxonomy" id="509169"/>
    <lineage>
        <taxon>Bacteria</taxon>
        <taxon>Pseudomonadati</taxon>
        <taxon>Pseudomonadota</taxon>
        <taxon>Gammaproteobacteria</taxon>
        <taxon>Lysobacterales</taxon>
        <taxon>Lysobacteraceae</taxon>
        <taxon>Xanthomonas</taxon>
    </lineage>
</organism>
<evidence type="ECO:0000313" key="2">
    <source>
        <dbReference type="Proteomes" id="UP000001188"/>
    </source>
</evidence>
<dbReference type="Proteomes" id="UP000001188">
    <property type="component" value="Chromosome"/>
</dbReference>
<gene>
    <name evidence="1" type="ORF">XCCB100_0034</name>
</gene>
<reference evidence="1 2" key="1">
    <citation type="journal article" date="2008" name="J. Biotechnol.">
        <title>The genome of Xanthomonas campestris pv. campestris B100 and its use for the reconstruction of metabolic pathways involved in xanthan biosynthesis.</title>
        <authorList>
            <person name="Vorholter F.J."/>
            <person name="Schneiker S."/>
            <person name="Goesmann A."/>
            <person name="Krause L."/>
            <person name="Bekel T."/>
            <person name="Kaiser O."/>
            <person name="Linke B."/>
            <person name="Patschkowski T."/>
            <person name="Ruckert C."/>
            <person name="Schmid J."/>
            <person name="Sidhu V.K."/>
            <person name="Sieber V."/>
            <person name="Tauch A."/>
            <person name="Watt S.A."/>
            <person name="Weisshaar B."/>
            <person name="Becker A."/>
            <person name="Niehaus K."/>
            <person name="Puhler A."/>
        </authorList>
    </citation>
    <scope>NUCLEOTIDE SEQUENCE [LARGE SCALE GENOMIC DNA]</scope>
    <source>
        <strain evidence="1 2">B100</strain>
    </source>
</reference>
<sequence length="58" mass="6621">MVVSNILLRTFFIKAEAYGTAFTLEIDGEEFLVLRATSLVRSIKNFKFWSSMTRSGRA</sequence>
<proteinExistence type="predicted"/>
<dbReference type="HOGENOM" id="CLU_2978179_0_0_6"/>